<dbReference type="GO" id="GO:0009030">
    <property type="term" value="F:thiamine-phosphate kinase activity"/>
    <property type="evidence" value="ECO:0007669"/>
    <property type="project" value="UniProtKB-UniRule"/>
</dbReference>
<comment type="miscellaneous">
    <text evidence="2">Reaction mechanism of ThiL seems to utilize a direct, inline transfer of the gamma-phosphate of ATP to TMP rather than a phosphorylated enzyme intermediate.</text>
</comment>
<dbReference type="Gene3D" id="3.30.1330.10">
    <property type="entry name" value="PurM-like, N-terminal domain"/>
    <property type="match status" value="1"/>
</dbReference>
<dbReference type="NCBIfam" id="TIGR01379">
    <property type="entry name" value="thiL"/>
    <property type="match status" value="1"/>
</dbReference>
<keyword evidence="2" id="KW-0460">Magnesium</keyword>
<comment type="caution">
    <text evidence="2">Lacks conserved residue(s) required for the propagation of feature annotation.</text>
</comment>
<dbReference type="PIRSF" id="PIRSF005303">
    <property type="entry name" value="Thiam_monoph_kin"/>
    <property type="match status" value="1"/>
</dbReference>
<comment type="similarity">
    <text evidence="2">Belongs to the thiamine-monophosphate kinase family.</text>
</comment>
<feature type="binding site" evidence="2">
    <location>
        <position position="145"/>
    </location>
    <ligand>
        <name>ATP</name>
        <dbReference type="ChEBI" id="CHEBI:30616"/>
    </ligand>
</feature>
<feature type="binding site" evidence="2">
    <location>
        <position position="254"/>
    </location>
    <ligand>
        <name>substrate</name>
    </ligand>
</feature>
<feature type="binding site" evidence="2">
    <location>
        <position position="43"/>
    </location>
    <ligand>
        <name>Mg(2+)</name>
        <dbReference type="ChEBI" id="CHEBI:18420"/>
        <label>1</label>
    </ligand>
</feature>
<dbReference type="EMBL" id="JACIIV010000002">
    <property type="protein sequence ID" value="MBB6226121.1"/>
    <property type="molecule type" value="Genomic_DNA"/>
</dbReference>
<feature type="binding site" evidence="2">
    <location>
        <position position="71"/>
    </location>
    <ligand>
        <name>Mg(2+)</name>
        <dbReference type="ChEBI" id="CHEBI:18420"/>
        <label>2</label>
    </ligand>
</feature>
<name>A0A841L3V3_9SPHN</name>
<dbReference type="InterPro" id="IPR006283">
    <property type="entry name" value="ThiL-like"/>
</dbReference>
<accession>A0A841L3V3</accession>
<reference evidence="5 6" key="1">
    <citation type="submission" date="2020-08" db="EMBL/GenBank/DDBJ databases">
        <title>Genomic Encyclopedia of Type Strains, Phase IV (KMG-IV): sequencing the most valuable type-strain genomes for metagenomic binning, comparative biology and taxonomic classification.</title>
        <authorList>
            <person name="Goeker M."/>
        </authorList>
    </citation>
    <scope>NUCLEOTIDE SEQUENCE [LARGE SCALE GENOMIC DNA]</scope>
    <source>
        <strain evidence="5 6">DSM 102189</strain>
    </source>
</reference>
<feature type="domain" description="PurM-like N-terminal" evidence="3">
    <location>
        <begin position="25"/>
        <end position="137"/>
    </location>
</feature>
<dbReference type="Proteomes" id="UP000538147">
    <property type="component" value="Unassembled WGS sequence"/>
</dbReference>
<comment type="caution">
    <text evidence="5">The sequence shown here is derived from an EMBL/GenBank/DDBJ whole genome shotgun (WGS) entry which is preliminary data.</text>
</comment>
<dbReference type="Pfam" id="PF02769">
    <property type="entry name" value="AIRS_C"/>
    <property type="match status" value="1"/>
</dbReference>
<keyword evidence="1 2" id="KW-0784">Thiamine biosynthesis</keyword>
<dbReference type="SUPFAM" id="SSF56042">
    <property type="entry name" value="PurM C-terminal domain-like"/>
    <property type="match status" value="1"/>
</dbReference>
<dbReference type="RefSeq" id="WP_184194239.1">
    <property type="nucleotide sequence ID" value="NZ_JACIIV010000002.1"/>
</dbReference>
<evidence type="ECO:0000256" key="1">
    <source>
        <dbReference type="ARBA" id="ARBA00022977"/>
    </source>
</evidence>
<feature type="binding site" evidence="2">
    <location>
        <position position="71"/>
    </location>
    <ligand>
        <name>Mg(2+)</name>
        <dbReference type="ChEBI" id="CHEBI:18420"/>
        <label>3</label>
    </ligand>
</feature>
<dbReference type="SUPFAM" id="SSF55326">
    <property type="entry name" value="PurM N-terminal domain-like"/>
    <property type="match status" value="1"/>
</dbReference>
<dbReference type="InterPro" id="IPR016188">
    <property type="entry name" value="PurM-like_N"/>
</dbReference>
<comment type="function">
    <text evidence="2">Catalyzes the ATP-dependent phosphorylation of thiamine-monophosphate (TMP) to form thiamine-pyrophosphate (TPP), the active form of vitamin B1.</text>
</comment>
<dbReference type="HAMAP" id="MF_02128">
    <property type="entry name" value="TMP_kinase"/>
    <property type="match status" value="1"/>
</dbReference>
<dbReference type="GO" id="GO:0009229">
    <property type="term" value="P:thiamine diphosphate biosynthetic process"/>
    <property type="evidence" value="ECO:0007669"/>
    <property type="project" value="UniProtKB-UniRule"/>
</dbReference>
<dbReference type="Gene3D" id="3.90.650.10">
    <property type="entry name" value="PurM-like C-terminal domain"/>
    <property type="match status" value="1"/>
</dbReference>
<gene>
    <name evidence="2" type="primary">thiL</name>
    <name evidence="5" type="ORF">FHS79_000274</name>
</gene>
<feature type="binding site" evidence="2">
    <location>
        <position position="43"/>
    </location>
    <ligand>
        <name>Mg(2+)</name>
        <dbReference type="ChEBI" id="CHEBI:18420"/>
        <label>2</label>
    </ligand>
</feature>
<sequence>MAERDFIRALMAPLAGSAAARGLADDAAVWTPPLGRQLVLTHDTMAAGVHFLASDPPGDVGWKLVAVNASDLAAMGARPAGALLSVALGTGQDADWQAGFARGLGQALDAFGLALWGGDTVSGVAAPVLGMTVVGHVEAGRALGRGGAQPGDRLWVSGTIGDAGLGLAMAQGLAPMQPWLLKRLRRPMPRLALGAALVGVASACMDVSDGLLIDAERLAAASSVGLAIDLDAVPLSEAARAAGLSAIEAVVSGDDYELLFTAPADAVVSAGACCIGSVVRGAGLALNADGHAVPLPARRGWEHAL</sequence>
<evidence type="ECO:0000256" key="2">
    <source>
        <dbReference type="HAMAP-Rule" id="MF_02128"/>
    </source>
</evidence>
<feature type="binding site" evidence="2">
    <location>
        <begin position="118"/>
        <end position="119"/>
    </location>
    <ligand>
        <name>ATP</name>
        <dbReference type="ChEBI" id="CHEBI:30616"/>
    </ligand>
</feature>
<dbReference type="GO" id="GO:0000287">
    <property type="term" value="F:magnesium ion binding"/>
    <property type="evidence" value="ECO:0007669"/>
    <property type="project" value="UniProtKB-UniRule"/>
</dbReference>
<dbReference type="PANTHER" id="PTHR30270:SF0">
    <property type="entry name" value="THIAMINE-MONOPHOSPHATE KINASE"/>
    <property type="match status" value="1"/>
</dbReference>
<feature type="binding site" evidence="2">
    <location>
        <position position="26"/>
    </location>
    <ligand>
        <name>Mg(2+)</name>
        <dbReference type="ChEBI" id="CHEBI:18420"/>
        <label>4</label>
    </ligand>
</feature>
<feature type="domain" description="PurM-like C-terminal" evidence="4">
    <location>
        <begin position="149"/>
        <end position="266"/>
    </location>
</feature>
<comment type="catalytic activity">
    <reaction evidence="2">
        <text>thiamine phosphate + ATP = thiamine diphosphate + ADP</text>
        <dbReference type="Rhea" id="RHEA:15913"/>
        <dbReference type="ChEBI" id="CHEBI:30616"/>
        <dbReference type="ChEBI" id="CHEBI:37575"/>
        <dbReference type="ChEBI" id="CHEBI:58937"/>
        <dbReference type="ChEBI" id="CHEBI:456216"/>
        <dbReference type="EC" id="2.7.4.16"/>
    </reaction>
</comment>
<dbReference type="UniPathway" id="UPA00060">
    <property type="reaction ID" value="UER00142"/>
</dbReference>
<evidence type="ECO:0000259" key="3">
    <source>
        <dbReference type="Pfam" id="PF00586"/>
    </source>
</evidence>
<feature type="binding site" evidence="2">
    <location>
        <position position="71"/>
    </location>
    <ligand>
        <name>Mg(2+)</name>
        <dbReference type="ChEBI" id="CHEBI:18420"/>
        <label>4</label>
    </ligand>
</feature>
<feature type="binding site" evidence="2">
    <location>
        <position position="209"/>
    </location>
    <ligand>
        <name>Mg(2+)</name>
        <dbReference type="ChEBI" id="CHEBI:18420"/>
        <label>5</label>
    </ligand>
</feature>
<dbReference type="CDD" id="cd02194">
    <property type="entry name" value="ThiL"/>
    <property type="match status" value="1"/>
</dbReference>
<comment type="pathway">
    <text evidence="2">Cofactor biosynthesis; thiamine diphosphate biosynthesis; thiamine diphosphate from thiamine phosphate: step 1/1.</text>
</comment>
<dbReference type="GO" id="GO:0005524">
    <property type="term" value="F:ATP binding"/>
    <property type="evidence" value="ECO:0007669"/>
    <property type="project" value="UniProtKB-UniRule"/>
</dbReference>
<feature type="binding site" evidence="2">
    <location>
        <position position="50"/>
    </location>
    <ligand>
        <name>substrate</name>
    </ligand>
</feature>
<feature type="binding site" evidence="2">
    <location>
        <position position="119"/>
    </location>
    <ligand>
        <name>Mg(2+)</name>
        <dbReference type="ChEBI" id="CHEBI:18420"/>
        <label>1</label>
    </ligand>
</feature>
<evidence type="ECO:0000313" key="6">
    <source>
        <dbReference type="Proteomes" id="UP000538147"/>
    </source>
</evidence>
<dbReference type="GO" id="GO:0009228">
    <property type="term" value="P:thiamine biosynthetic process"/>
    <property type="evidence" value="ECO:0007669"/>
    <property type="project" value="UniProtKB-KW"/>
</dbReference>
<keyword evidence="2" id="KW-0067">ATP-binding</keyword>
<feature type="binding site" evidence="2">
    <location>
        <position position="41"/>
    </location>
    <ligand>
        <name>Mg(2+)</name>
        <dbReference type="ChEBI" id="CHEBI:18420"/>
        <label>4</label>
    </ligand>
</feature>
<dbReference type="InterPro" id="IPR036921">
    <property type="entry name" value="PurM-like_N_sf"/>
</dbReference>
<dbReference type="EC" id="2.7.4.16" evidence="2"/>
<feature type="binding site" evidence="2">
    <location>
        <position position="26"/>
    </location>
    <ligand>
        <name>Mg(2+)</name>
        <dbReference type="ChEBI" id="CHEBI:18420"/>
        <label>3</label>
    </ligand>
</feature>
<keyword evidence="2" id="KW-0479">Metal-binding</keyword>
<organism evidence="5 6">
    <name type="scientific">Polymorphobacter multimanifer</name>
    <dbReference type="NCBI Taxonomy" id="1070431"/>
    <lineage>
        <taxon>Bacteria</taxon>
        <taxon>Pseudomonadati</taxon>
        <taxon>Pseudomonadota</taxon>
        <taxon>Alphaproteobacteria</taxon>
        <taxon>Sphingomonadales</taxon>
        <taxon>Sphingosinicellaceae</taxon>
        <taxon>Polymorphobacter</taxon>
    </lineage>
</organism>
<keyword evidence="2" id="KW-0547">Nucleotide-binding</keyword>
<evidence type="ECO:0000259" key="4">
    <source>
        <dbReference type="Pfam" id="PF02769"/>
    </source>
</evidence>
<feature type="binding site" evidence="2">
    <location>
        <position position="208"/>
    </location>
    <ligand>
        <name>ATP</name>
        <dbReference type="ChEBI" id="CHEBI:30616"/>
    </ligand>
</feature>
<keyword evidence="2 5" id="KW-0418">Kinase</keyword>
<dbReference type="Pfam" id="PF00586">
    <property type="entry name" value="AIRS"/>
    <property type="match status" value="1"/>
</dbReference>
<proteinExistence type="inferred from homology"/>
<dbReference type="InterPro" id="IPR010918">
    <property type="entry name" value="PurM-like_C_dom"/>
</dbReference>
<protein>
    <recommendedName>
        <fullName evidence="2">Thiamine-monophosphate kinase</fullName>
        <shortName evidence="2">TMP kinase</shortName>
        <shortName evidence="2">Thiamine-phosphate kinase</shortName>
        <ecNumber evidence="2">2.7.4.16</ecNumber>
    </recommendedName>
</protein>
<keyword evidence="6" id="KW-1185">Reference proteome</keyword>
<feature type="binding site" evidence="2">
    <location>
        <position position="206"/>
    </location>
    <ligand>
        <name>Mg(2+)</name>
        <dbReference type="ChEBI" id="CHEBI:18420"/>
        <label>3</label>
    </ligand>
</feature>
<feature type="binding site" evidence="2">
    <location>
        <position position="301"/>
    </location>
    <ligand>
        <name>substrate</name>
    </ligand>
</feature>
<evidence type="ECO:0000313" key="5">
    <source>
        <dbReference type="EMBL" id="MBB6226121.1"/>
    </source>
</evidence>
<keyword evidence="2 5" id="KW-0808">Transferase</keyword>
<dbReference type="InterPro" id="IPR036676">
    <property type="entry name" value="PurM-like_C_sf"/>
</dbReference>
<dbReference type="PANTHER" id="PTHR30270">
    <property type="entry name" value="THIAMINE-MONOPHOSPHATE KINASE"/>
    <property type="match status" value="1"/>
</dbReference>
<dbReference type="AlphaFoldDB" id="A0A841L3V3"/>